<dbReference type="SUPFAM" id="SSF53067">
    <property type="entry name" value="Actin-like ATPase domain"/>
    <property type="match status" value="2"/>
</dbReference>
<dbReference type="Gene3D" id="3.30.420.40">
    <property type="match status" value="1"/>
</dbReference>
<gene>
    <name evidence="9" type="ORF">EV199_6005</name>
</gene>
<dbReference type="OrthoDB" id="9805576at2"/>
<dbReference type="EMBL" id="SGXA01000007">
    <property type="protein sequence ID" value="RZS63906.1"/>
    <property type="molecule type" value="Genomic_DNA"/>
</dbReference>
<proteinExistence type="predicted"/>
<name>A0A4Q7M7B9_9BACT</name>
<dbReference type="AlphaFoldDB" id="A0A4Q7M7B9"/>
<organism evidence="9 10">
    <name type="scientific">Pseudobacter ginsenosidimutans</name>
    <dbReference type="NCBI Taxonomy" id="661488"/>
    <lineage>
        <taxon>Bacteria</taxon>
        <taxon>Pseudomonadati</taxon>
        <taxon>Bacteroidota</taxon>
        <taxon>Chitinophagia</taxon>
        <taxon>Chitinophagales</taxon>
        <taxon>Chitinophagaceae</taxon>
        <taxon>Pseudobacter</taxon>
    </lineage>
</organism>
<sequence length="543" mass="58662">MHSSYVIGVDFGTDSVRSLLLNTSTGAQLSSHTFFYPRWKAGLYCNRSANQYRQHPLDYIEGLEHTIKACLADVSPEIRSQIKAIGIDTTGSTPCPVSAEGIPLAMLPAFAENPNAMFILWKDHTALQAAEQINAASLRFPTNYLAYVGGAYSTEWFWAKMLHISHTDHTVRDAAFTWLEHSDWMPMLLTGKKLQDVQRNICAAGHKALWSEAFNGFPPLAFFEAIDPHLKKMAAQMPGTFVTSEKSAGTISPEWAATLGLSTNVIVCNGIIDAHAGAIGAELTPYHLVKIMGTSTCDIMVVPPQDLQGKNINGICGQVMGSVLPEFVGLEAGQSAFGDIFQWYVSLLTWSIQSTGGHSTDLSSQLLSALANEAAKIPGDAHTALSIDWFNGRRTPNANQSLHGALLGLTLGSDAASIFRSLAEGACFGARAINDCFISQGIPIHGITAIGGIAKKSPYIMQMLANILQLPIRVHRSENTCAIGAAMNAATAAGIHPSVSDAIRAMGQGFEQTWQPDPAMQQSTDHRYKQYLQSGKYIETVHL</sequence>
<keyword evidence="5" id="KW-0054">Arabinose catabolism</keyword>
<dbReference type="GO" id="GO:0005524">
    <property type="term" value="F:ATP binding"/>
    <property type="evidence" value="ECO:0007669"/>
    <property type="project" value="UniProtKB-KW"/>
</dbReference>
<evidence type="ECO:0000259" key="8">
    <source>
        <dbReference type="Pfam" id="PF02782"/>
    </source>
</evidence>
<dbReference type="RefSeq" id="WP_130544479.1">
    <property type="nucleotide sequence ID" value="NZ_CP042431.1"/>
</dbReference>
<dbReference type="InterPro" id="IPR018485">
    <property type="entry name" value="FGGY_C"/>
</dbReference>
<keyword evidence="3 9" id="KW-0418">Kinase</keyword>
<dbReference type="GO" id="GO:0005737">
    <property type="term" value="C:cytoplasm"/>
    <property type="evidence" value="ECO:0007669"/>
    <property type="project" value="TreeGrafter"/>
</dbReference>
<feature type="domain" description="Carbohydrate kinase FGGY C-terminal" evidence="8">
    <location>
        <begin position="290"/>
        <end position="493"/>
    </location>
</feature>
<dbReference type="NCBIfam" id="NF003154">
    <property type="entry name" value="PRK04123.1"/>
    <property type="match status" value="1"/>
</dbReference>
<dbReference type="Pfam" id="PF00370">
    <property type="entry name" value="FGGY_N"/>
    <property type="match status" value="1"/>
</dbReference>
<reference evidence="9 10" key="1">
    <citation type="submission" date="2019-02" db="EMBL/GenBank/DDBJ databases">
        <title>Genomic Encyclopedia of Type Strains, Phase IV (KMG-IV): sequencing the most valuable type-strain genomes for metagenomic binning, comparative biology and taxonomic classification.</title>
        <authorList>
            <person name="Goeker M."/>
        </authorList>
    </citation>
    <scope>NUCLEOTIDE SEQUENCE [LARGE SCALE GENOMIC DNA]</scope>
    <source>
        <strain evidence="9 10">DSM 18116</strain>
    </source>
</reference>
<keyword evidence="2" id="KW-0547">Nucleotide-binding</keyword>
<evidence type="ECO:0000313" key="10">
    <source>
        <dbReference type="Proteomes" id="UP000293874"/>
    </source>
</evidence>
<evidence type="ECO:0000256" key="4">
    <source>
        <dbReference type="ARBA" id="ARBA00022840"/>
    </source>
</evidence>
<dbReference type="Pfam" id="PF02782">
    <property type="entry name" value="FGGY_C"/>
    <property type="match status" value="1"/>
</dbReference>
<dbReference type="Gene3D" id="1.20.58.2240">
    <property type="match status" value="1"/>
</dbReference>
<evidence type="ECO:0000259" key="7">
    <source>
        <dbReference type="Pfam" id="PF00370"/>
    </source>
</evidence>
<evidence type="ECO:0000256" key="1">
    <source>
        <dbReference type="ARBA" id="ARBA00022679"/>
    </source>
</evidence>
<dbReference type="PANTHER" id="PTHR43435">
    <property type="entry name" value="RIBULOKINASE"/>
    <property type="match status" value="1"/>
</dbReference>
<dbReference type="InterPro" id="IPR000577">
    <property type="entry name" value="Carb_kinase_FGGY"/>
</dbReference>
<dbReference type="InterPro" id="IPR018484">
    <property type="entry name" value="FGGY_N"/>
</dbReference>
<dbReference type="PANTHER" id="PTHR43435:SF4">
    <property type="entry name" value="FGGY CARBOHYDRATE KINASE DOMAIN-CONTAINING PROTEIN"/>
    <property type="match status" value="1"/>
</dbReference>
<evidence type="ECO:0000313" key="9">
    <source>
        <dbReference type="EMBL" id="RZS63906.1"/>
    </source>
</evidence>
<dbReference type="GO" id="GO:0019150">
    <property type="term" value="F:D-ribulokinase activity"/>
    <property type="evidence" value="ECO:0007669"/>
    <property type="project" value="TreeGrafter"/>
</dbReference>
<dbReference type="CDD" id="cd07781">
    <property type="entry name" value="ASKHA_NBD_FGGY_L-RBK"/>
    <property type="match status" value="1"/>
</dbReference>
<keyword evidence="1" id="KW-0808">Transferase</keyword>
<keyword evidence="10" id="KW-1185">Reference proteome</keyword>
<dbReference type="InterPro" id="IPR005929">
    <property type="entry name" value="Ribulokinase"/>
</dbReference>
<feature type="domain" description="Carbohydrate kinase FGGY N-terminal" evidence="7">
    <location>
        <begin position="5"/>
        <end position="280"/>
    </location>
</feature>
<protein>
    <submittedName>
        <fullName evidence="9">L-ribulokinase</fullName>
    </submittedName>
</protein>
<dbReference type="PIRSF" id="PIRSF000538">
    <property type="entry name" value="GlpK"/>
    <property type="match status" value="1"/>
</dbReference>
<comment type="caution">
    <text evidence="9">The sequence shown here is derived from an EMBL/GenBank/DDBJ whole genome shotgun (WGS) entry which is preliminary data.</text>
</comment>
<accession>A0A4Q7M7B9</accession>
<dbReference type="GO" id="GO:0019569">
    <property type="term" value="P:L-arabinose catabolic process to D-xylulose 5-phosphate"/>
    <property type="evidence" value="ECO:0007669"/>
    <property type="project" value="InterPro"/>
</dbReference>
<evidence type="ECO:0000256" key="2">
    <source>
        <dbReference type="ARBA" id="ARBA00022741"/>
    </source>
</evidence>
<keyword evidence="4" id="KW-0067">ATP-binding</keyword>
<dbReference type="InterPro" id="IPR043129">
    <property type="entry name" value="ATPase_NBD"/>
</dbReference>
<evidence type="ECO:0000256" key="5">
    <source>
        <dbReference type="ARBA" id="ARBA00022935"/>
    </source>
</evidence>
<dbReference type="GO" id="GO:0008741">
    <property type="term" value="F:ribulokinase activity"/>
    <property type="evidence" value="ECO:0007669"/>
    <property type="project" value="InterPro"/>
</dbReference>
<evidence type="ECO:0000256" key="6">
    <source>
        <dbReference type="ARBA" id="ARBA00023277"/>
    </source>
</evidence>
<keyword evidence="6" id="KW-0119">Carbohydrate metabolism</keyword>
<evidence type="ECO:0000256" key="3">
    <source>
        <dbReference type="ARBA" id="ARBA00022777"/>
    </source>
</evidence>
<dbReference type="Proteomes" id="UP000293874">
    <property type="component" value="Unassembled WGS sequence"/>
</dbReference>